<organism evidence="2 3">
    <name type="scientific">Streptomyces griseorubiginosus</name>
    <dbReference type="NCBI Taxonomy" id="67304"/>
    <lineage>
        <taxon>Bacteria</taxon>
        <taxon>Bacillati</taxon>
        <taxon>Actinomycetota</taxon>
        <taxon>Actinomycetes</taxon>
        <taxon>Kitasatosporales</taxon>
        <taxon>Streptomycetaceae</taxon>
        <taxon>Streptomyces</taxon>
    </lineage>
</organism>
<sequence>MRSTLDPLPMVAMTVTAVAISATVPLTAASASPSARAFYRNCLGFATLGPILLVLRPREVMRATRGERGLLRRE</sequence>
<keyword evidence="1" id="KW-0812">Transmembrane</keyword>
<accession>A0A101RPM4</accession>
<comment type="caution">
    <text evidence="2">The sequence shown here is derived from an EMBL/GenBank/DDBJ whole genome shotgun (WGS) entry which is preliminary data.</text>
</comment>
<keyword evidence="1" id="KW-1133">Transmembrane helix</keyword>
<dbReference type="RefSeq" id="WP_062245968.1">
    <property type="nucleotide sequence ID" value="NZ_JBPJFL010000003.1"/>
</dbReference>
<dbReference type="Proteomes" id="UP000054375">
    <property type="component" value="Unassembled WGS sequence"/>
</dbReference>
<name>A0A101RPM4_9ACTN</name>
<reference evidence="2 3" key="1">
    <citation type="submission" date="2015-10" db="EMBL/GenBank/DDBJ databases">
        <title>Draft genome sequence of Streptomyces griseorubiginosus DSM 40469, type strain for the species Streptomyces griseorubiginosus.</title>
        <authorList>
            <person name="Ruckert C."/>
            <person name="Winkler A."/>
            <person name="Kalinowski J."/>
            <person name="Kampfer P."/>
            <person name="Glaeser S."/>
        </authorList>
    </citation>
    <scope>NUCLEOTIDE SEQUENCE [LARGE SCALE GENOMIC DNA]</scope>
    <source>
        <strain evidence="2 3">DSM 40469</strain>
    </source>
</reference>
<protein>
    <submittedName>
        <fullName evidence="2">Uncharacterized protein</fullName>
    </submittedName>
</protein>
<dbReference type="AlphaFoldDB" id="A0A101RPM4"/>
<keyword evidence="1" id="KW-0472">Membrane</keyword>
<dbReference type="EMBL" id="LMWV01000036">
    <property type="protein sequence ID" value="KUN59514.1"/>
    <property type="molecule type" value="Genomic_DNA"/>
</dbReference>
<evidence type="ECO:0000313" key="2">
    <source>
        <dbReference type="EMBL" id="KUN59514.1"/>
    </source>
</evidence>
<proteinExistence type="predicted"/>
<gene>
    <name evidence="2" type="ORF">AQJ54_39390</name>
</gene>
<evidence type="ECO:0000256" key="1">
    <source>
        <dbReference type="SAM" id="Phobius"/>
    </source>
</evidence>
<keyword evidence="3" id="KW-1185">Reference proteome</keyword>
<evidence type="ECO:0000313" key="3">
    <source>
        <dbReference type="Proteomes" id="UP000054375"/>
    </source>
</evidence>
<feature type="transmembrane region" description="Helical" evidence="1">
    <location>
        <begin position="12"/>
        <end position="31"/>
    </location>
</feature>